<evidence type="ECO:0000256" key="1">
    <source>
        <dbReference type="SAM" id="MobiDB-lite"/>
    </source>
</evidence>
<accession>A0A195CVH5</accession>
<feature type="compositionally biased region" description="Basic and acidic residues" evidence="1">
    <location>
        <begin position="1"/>
        <end position="18"/>
    </location>
</feature>
<name>A0A195CVH5_9HYME</name>
<evidence type="ECO:0000313" key="3">
    <source>
        <dbReference type="Proteomes" id="UP000078542"/>
    </source>
</evidence>
<proteinExistence type="predicted"/>
<feature type="compositionally biased region" description="Basic and acidic residues" evidence="1">
    <location>
        <begin position="25"/>
        <end position="45"/>
    </location>
</feature>
<reference evidence="2 3" key="1">
    <citation type="submission" date="2016-03" db="EMBL/GenBank/DDBJ databases">
        <title>Cyphomyrmex costatus WGS genome.</title>
        <authorList>
            <person name="Nygaard S."/>
            <person name="Hu H."/>
            <person name="Boomsma J."/>
            <person name="Zhang G."/>
        </authorList>
    </citation>
    <scope>NUCLEOTIDE SEQUENCE [LARGE SCALE GENOMIC DNA]</scope>
    <source>
        <strain evidence="2">MS0001</strain>
        <tissue evidence="2">Whole body</tissue>
    </source>
</reference>
<protein>
    <submittedName>
        <fullName evidence="2">Uncharacterized protein</fullName>
    </submittedName>
</protein>
<keyword evidence="3" id="KW-1185">Reference proteome</keyword>
<sequence length="145" mass="17665">LEKERQREREVEKDEERGRKRKREREREREREKDGEEENERKERSACGSLVSHALWTSYSYGSMRPSMDLRGTREIVRCDREKEEEIERERKIEEARESQWYQRVGIVYTELIKTSPFNTPFPLASSRTNTRTPYEVYTYIISHK</sequence>
<dbReference type="EMBL" id="KQ977279">
    <property type="protein sequence ID" value="KYN04164.1"/>
    <property type="molecule type" value="Genomic_DNA"/>
</dbReference>
<organism evidence="2 3">
    <name type="scientific">Cyphomyrmex costatus</name>
    <dbReference type="NCBI Taxonomy" id="456900"/>
    <lineage>
        <taxon>Eukaryota</taxon>
        <taxon>Metazoa</taxon>
        <taxon>Ecdysozoa</taxon>
        <taxon>Arthropoda</taxon>
        <taxon>Hexapoda</taxon>
        <taxon>Insecta</taxon>
        <taxon>Pterygota</taxon>
        <taxon>Neoptera</taxon>
        <taxon>Endopterygota</taxon>
        <taxon>Hymenoptera</taxon>
        <taxon>Apocrita</taxon>
        <taxon>Aculeata</taxon>
        <taxon>Formicoidea</taxon>
        <taxon>Formicidae</taxon>
        <taxon>Myrmicinae</taxon>
        <taxon>Cyphomyrmex</taxon>
    </lineage>
</organism>
<feature type="region of interest" description="Disordered" evidence="1">
    <location>
        <begin position="1"/>
        <end position="47"/>
    </location>
</feature>
<dbReference type="Proteomes" id="UP000078542">
    <property type="component" value="Unassembled WGS sequence"/>
</dbReference>
<gene>
    <name evidence="2" type="ORF">ALC62_04929</name>
</gene>
<dbReference type="AlphaFoldDB" id="A0A195CVH5"/>
<feature type="non-terminal residue" evidence="2">
    <location>
        <position position="1"/>
    </location>
</feature>
<evidence type="ECO:0000313" key="2">
    <source>
        <dbReference type="EMBL" id="KYN04164.1"/>
    </source>
</evidence>